<protein>
    <recommendedName>
        <fullName evidence="3">Response regulatory domain-containing protein</fullName>
    </recommendedName>
</protein>
<evidence type="ECO:0000256" key="1">
    <source>
        <dbReference type="PROSITE-ProRule" id="PRU00169"/>
    </source>
</evidence>
<dbReference type="Proteomes" id="UP001222118">
    <property type="component" value="Chromosome"/>
</dbReference>
<sequence>MNQTVRVIAIIAANSALSSILAMVVSGDTRLRVRQFDSVQGLRAYMRVAPVDVLVCDFDSKNAPAGDLVYDLRRDELIENAGFSAIGLTRSITTTTRHRAIRAGIDEVIVKPMSPRHILTRVQAHVRKPRPTIASGSGYRGPDRRDRVSFAHRPIQPMRRYTDNVVPLFPDRRAAPEHPGL</sequence>
<keyword evidence="5" id="KW-1185">Reference proteome</keyword>
<feature type="transmembrane region" description="Helical" evidence="2">
    <location>
        <begin position="6"/>
        <end position="25"/>
    </location>
</feature>
<keyword evidence="2" id="KW-0472">Membrane</keyword>
<evidence type="ECO:0000313" key="4">
    <source>
        <dbReference type="EMBL" id="WDR06440.1"/>
    </source>
</evidence>
<feature type="domain" description="Response regulatory" evidence="3">
    <location>
        <begin position="7"/>
        <end position="126"/>
    </location>
</feature>
<proteinExistence type="predicted"/>
<evidence type="ECO:0000313" key="5">
    <source>
        <dbReference type="Proteomes" id="UP001222118"/>
    </source>
</evidence>
<name>A0ABY7YYH0_9HYPH</name>
<reference evidence="4 5" key="1">
    <citation type="submission" date="2023-02" db="EMBL/GenBank/DDBJ databases">
        <title>Devosia chondri sp. nov., isolated from the phycosphere of marine algae.</title>
        <authorList>
            <person name="Kim J.M."/>
            <person name="Lee J.K."/>
            <person name="Choi B.J."/>
            <person name="Bayburt H."/>
            <person name="Jeon C.O."/>
        </authorList>
    </citation>
    <scope>NUCLEOTIDE SEQUENCE [LARGE SCALE GENOMIC DNA]</scope>
    <source>
        <strain evidence="4 5">G2-5</strain>
    </source>
</reference>
<feature type="modified residue" description="4-aspartylphosphate" evidence="1">
    <location>
        <position position="57"/>
    </location>
</feature>
<dbReference type="Gene3D" id="3.40.50.2300">
    <property type="match status" value="1"/>
</dbReference>
<dbReference type="RefSeq" id="WP_282211954.1">
    <property type="nucleotide sequence ID" value="NZ_CP118247.1"/>
</dbReference>
<organism evidence="4 5">
    <name type="scientific">Devosia rhodophyticola</name>
    <dbReference type="NCBI Taxonomy" id="3026423"/>
    <lineage>
        <taxon>Bacteria</taxon>
        <taxon>Pseudomonadati</taxon>
        <taxon>Pseudomonadota</taxon>
        <taxon>Alphaproteobacteria</taxon>
        <taxon>Hyphomicrobiales</taxon>
        <taxon>Devosiaceae</taxon>
        <taxon>Devosia</taxon>
    </lineage>
</organism>
<evidence type="ECO:0000256" key="2">
    <source>
        <dbReference type="SAM" id="Phobius"/>
    </source>
</evidence>
<dbReference type="InterPro" id="IPR001789">
    <property type="entry name" value="Sig_transdc_resp-reg_receiver"/>
</dbReference>
<gene>
    <name evidence="4" type="ORF">PSQ90_02940</name>
</gene>
<keyword evidence="2" id="KW-1133">Transmembrane helix</keyword>
<keyword evidence="1" id="KW-0597">Phosphoprotein</keyword>
<dbReference type="EMBL" id="CP118247">
    <property type="protein sequence ID" value="WDR06440.1"/>
    <property type="molecule type" value="Genomic_DNA"/>
</dbReference>
<dbReference type="InterPro" id="IPR011006">
    <property type="entry name" value="CheY-like_superfamily"/>
</dbReference>
<accession>A0ABY7YYH0</accession>
<dbReference type="PROSITE" id="PS50110">
    <property type="entry name" value="RESPONSE_REGULATORY"/>
    <property type="match status" value="1"/>
</dbReference>
<dbReference type="SUPFAM" id="SSF52172">
    <property type="entry name" value="CheY-like"/>
    <property type="match status" value="1"/>
</dbReference>
<evidence type="ECO:0000259" key="3">
    <source>
        <dbReference type="PROSITE" id="PS50110"/>
    </source>
</evidence>
<keyword evidence="2" id="KW-0812">Transmembrane</keyword>